<dbReference type="SUPFAM" id="SSF53335">
    <property type="entry name" value="S-adenosyl-L-methionine-dependent methyltransferases"/>
    <property type="match status" value="1"/>
</dbReference>
<accession>A0A1T4KP42</accession>
<dbReference type="CDD" id="cd02440">
    <property type="entry name" value="AdoMet_MTases"/>
    <property type="match status" value="1"/>
</dbReference>
<keyword evidence="1" id="KW-0489">Methyltransferase</keyword>
<sequence>MYSPVQLGFKYLRYYITASNGKGHGVHSPFVFSFITQVLNDQRQFYAYSQLEALRKDLLSDHREITLEDFGAGSRIKKDNVRKLSSIAATSLKPAKFSQLLFRIADHFKPSVILELGTSLGITTSYLASANPAARITTMEGASAVAAVAKNNFSKLGLGNIRVVEGNFDHTLAETLTTIPLIDLAFLDGNHRYEPTVRYFRQILPHLQEHSIVILDDIHWSAEMEQAWDEVRGMEEVTLSIDLFFIGIVFFRKEQKEKQHFSIRF</sequence>
<dbReference type="InterPro" id="IPR029063">
    <property type="entry name" value="SAM-dependent_MTases_sf"/>
</dbReference>
<dbReference type="Pfam" id="PF13578">
    <property type="entry name" value="Methyltransf_24"/>
    <property type="match status" value="1"/>
</dbReference>
<dbReference type="STRING" id="413434.SAMN04488132_10234"/>
<organism evidence="1 2">
    <name type="scientific">Sediminibacterium ginsengisoli</name>
    <dbReference type="NCBI Taxonomy" id="413434"/>
    <lineage>
        <taxon>Bacteria</taxon>
        <taxon>Pseudomonadati</taxon>
        <taxon>Bacteroidota</taxon>
        <taxon>Chitinophagia</taxon>
        <taxon>Chitinophagales</taxon>
        <taxon>Chitinophagaceae</taxon>
        <taxon>Sediminibacterium</taxon>
    </lineage>
</organism>
<dbReference type="OrthoDB" id="5464618at2"/>
<gene>
    <name evidence="1" type="ORF">SAMN04488132_10234</name>
</gene>
<dbReference type="Gene3D" id="3.40.50.150">
    <property type="entry name" value="Vaccinia Virus protein VP39"/>
    <property type="match status" value="1"/>
</dbReference>
<dbReference type="AlphaFoldDB" id="A0A1T4KP42"/>
<evidence type="ECO:0000313" key="1">
    <source>
        <dbReference type="EMBL" id="SJZ44153.1"/>
    </source>
</evidence>
<keyword evidence="1" id="KW-0808">Transferase</keyword>
<dbReference type="GO" id="GO:0008168">
    <property type="term" value="F:methyltransferase activity"/>
    <property type="evidence" value="ECO:0007669"/>
    <property type="project" value="UniProtKB-KW"/>
</dbReference>
<reference evidence="1 2" key="1">
    <citation type="submission" date="2017-02" db="EMBL/GenBank/DDBJ databases">
        <authorList>
            <person name="Peterson S.W."/>
        </authorList>
    </citation>
    <scope>NUCLEOTIDE SEQUENCE [LARGE SCALE GENOMIC DNA]</scope>
    <source>
        <strain evidence="1 2">DSM 22335</strain>
    </source>
</reference>
<dbReference type="GO" id="GO:0032259">
    <property type="term" value="P:methylation"/>
    <property type="evidence" value="ECO:0007669"/>
    <property type="project" value="UniProtKB-KW"/>
</dbReference>
<dbReference type="Proteomes" id="UP000190888">
    <property type="component" value="Unassembled WGS sequence"/>
</dbReference>
<evidence type="ECO:0000313" key="2">
    <source>
        <dbReference type="Proteomes" id="UP000190888"/>
    </source>
</evidence>
<dbReference type="EMBL" id="FUWH01000002">
    <property type="protein sequence ID" value="SJZ44153.1"/>
    <property type="molecule type" value="Genomic_DNA"/>
</dbReference>
<proteinExistence type="predicted"/>
<protein>
    <submittedName>
        <fullName evidence="1">Methyltransferase domain-containing protein</fullName>
    </submittedName>
</protein>
<name>A0A1T4KP42_9BACT</name>
<dbReference type="RefSeq" id="WP_078830020.1">
    <property type="nucleotide sequence ID" value="NZ_FUWH01000002.1"/>
</dbReference>
<keyword evidence="2" id="KW-1185">Reference proteome</keyword>